<evidence type="ECO:0000313" key="3">
    <source>
        <dbReference type="Proteomes" id="UP001165079"/>
    </source>
</evidence>
<dbReference type="InterPro" id="IPR051678">
    <property type="entry name" value="AGP_Transferase"/>
</dbReference>
<evidence type="ECO:0000313" key="2">
    <source>
        <dbReference type="EMBL" id="GLZ78346.1"/>
    </source>
</evidence>
<protein>
    <submittedName>
        <fullName evidence="2">Aminoglycoside phosphotransferase</fullName>
    </submittedName>
</protein>
<evidence type="ECO:0000259" key="1">
    <source>
        <dbReference type="Pfam" id="PF01636"/>
    </source>
</evidence>
<dbReference type="PANTHER" id="PTHR21310">
    <property type="entry name" value="AMINOGLYCOSIDE PHOSPHOTRANSFERASE-RELATED-RELATED"/>
    <property type="match status" value="1"/>
</dbReference>
<dbReference type="Gene3D" id="3.90.1200.10">
    <property type="match status" value="1"/>
</dbReference>
<accession>A0A9W6SM51</accession>
<dbReference type="AlphaFoldDB" id="A0A9W6SM51"/>
<dbReference type="Pfam" id="PF01636">
    <property type="entry name" value="APH"/>
    <property type="match status" value="1"/>
</dbReference>
<name>A0A9W6SM51_9ACTN</name>
<feature type="domain" description="Aminoglycoside phosphotransferase" evidence="1">
    <location>
        <begin position="38"/>
        <end position="241"/>
    </location>
</feature>
<keyword evidence="3" id="KW-1185">Reference proteome</keyword>
<reference evidence="2" key="1">
    <citation type="submission" date="2023-03" db="EMBL/GenBank/DDBJ databases">
        <title>Actinorhabdospora filicis NBRC 111898.</title>
        <authorList>
            <person name="Ichikawa N."/>
            <person name="Sato H."/>
            <person name="Tonouchi N."/>
        </authorList>
    </citation>
    <scope>NUCLEOTIDE SEQUENCE</scope>
    <source>
        <strain evidence="2">NBRC 111898</strain>
    </source>
</reference>
<dbReference type="EMBL" id="BSTX01000002">
    <property type="protein sequence ID" value="GLZ78346.1"/>
    <property type="molecule type" value="Genomic_DNA"/>
</dbReference>
<organism evidence="2 3">
    <name type="scientific">Actinorhabdospora filicis</name>
    <dbReference type="NCBI Taxonomy" id="1785913"/>
    <lineage>
        <taxon>Bacteria</taxon>
        <taxon>Bacillati</taxon>
        <taxon>Actinomycetota</taxon>
        <taxon>Actinomycetes</taxon>
        <taxon>Micromonosporales</taxon>
        <taxon>Micromonosporaceae</taxon>
        <taxon>Actinorhabdospora</taxon>
    </lineage>
</organism>
<proteinExistence type="predicted"/>
<gene>
    <name evidence="2" type="ORF">Afil01_31530</name>
</gene>
<dbReference type="PANTHER" id="PTHR21310:SF40">
    <property type="entry name" value="AMINOGLYCOSIDE PHOSPHOTRANSFERASE DOMAIN-CONTAINING PROTEIN-RELATED"/>
    <property type="match status" value="1"/>
</dbReference>
<dbReference type="InterPro" id="IPR002575">
    <property type="entry name" value="Aminoglycoside_PTrfase"/>
</dbReference>
<dbReference type="SUPFAM" id="SSF56112">
    <property type="entry name" value="Protein kinase-like (PK-like)"/>
    <property type="match status" value="1"/>
</dbReference>
<dbReference type="InterPro" id="IPR011009">
    <property type="entry name" value="Kinase-like_dom_sf"/>
</dbReference>
<dbReference type="Proteomes" id="UP001165079">
    <property type="component" value="Unassembled WGS sequence"/>
</dbReference>
<comment type="caution">
    <text evidence="2">The sequence shown here is derived from an EMBL/GenBank/DDBJ whole genome shotgun (WGS) entry which is preliminary data.</text>
</comment>
<sequence length="288" mass="31059">MTPDDVLATACQDVGLEAARTELIRAGENTIYRLPGGIVARVTRAGQVAIAHREVAVAGWLAASGVPAVRPADLPVSIVGEHAVTWWQDLGPHARGDLNDLADLLRRLHALPIPADLDLPPLAPFTRLLDRIEAAELLPEDGRAWLLDRAAELREAYQALPDGLAACVVHGDAWRGNVAVTTEGPVLLDLERTTVGPPEWDLASVGVSHTTSGLLSHTEWTAFCEAYGHDVLDWPGYPVLAGIRELRRTTFAWQAASSGPEALAEARLRLECLQGRHGPRPWPWASLG</sequence>